<accession>A0A426ZYM6</accession>
<protein>
    <submittedName>
        <fullName evidence="2">Uncharacterized protein</fullName>
    </submittedName>
</protein>
<proteinExistence type="predicted"/>
<feature type="compositionally biased region" description="Basic and acidic residues" evidence="1">
    <location>
        <begin position="52"/>
        <end position="62"/>
    </location>
</feature>
<comment type="caution">
    <text evidence="2">The sequence shown here is derived from an EMBL/GenBank/DDBJ whole genome shotgun (WGS) entry which is preliminary data.</text>
</comment>
<reference evidence="2 3" key="1">
    <citation type="journal article" date="2014" name="Agronomy (Basel)">
        <title>A Draft Genome Sequence for Ensete ventricosum, the Drought-Tolerant Tree Against Hunger.</title>
        <authorList>
            <person name="Harrison J."/>
            <person name="Moore K.A."/>
            <person name="Paszkiewicz K."/>
            <person name="Jones T."/>
            <person name="Grant M."/>
            <person name="Ambacheew D."/>
            <person name="Muzemil S."/>
            <person name="Studholme D.J."/>
        </authorList>
    </citation>
    <scope>NUCLEOTIDE SEQUENCE [LARGE SCALE GENOMIC DNA]</scope>
</reference>
<gene>
    <name evidence="2" type="ORF">B296_00035008</name>
</gene>
<dbReference type="EMBL" id="AMZH03004473">
    <property type="protein sequence ID" value="RRT69086.1"/>
    <property type="molecule type" value="Genomic_DNA"/>
</dbReference>
<evidence type="ECO:0000313" key="2">
    <source>
        <dbReference type="EMBL" id="RRT69086.1"/>
    </source>
</evidence>
<dbReference type="AlphaFoldDB" id="A0A426ZYM6"/>
<name>A0A426ZYM6_ENSVE</name>
<evidence type="ECO:0000313" key="3">
    <source>
        <dbReference type="Proteomes" id="UP000287651"/>
    </source>
</evidence>
<evidence type="ECO:0000256" key="1">
    <source>
        <dbReference type="SAM" id="MobiDB-lite"/>
    </source>
</evidence>
<dbReference type="Proteomes" id="UP000287651">
    <property type="component" value="Unassembled WGS sequence"/>
</dbReference>
<feature type="region of interest" description="Disordered" evidence="1">
    <location>
        <begin position="24"/>
        <end position="72"/>
    </location>
</feature>
<sequence>MSVPGEEEEVDCYDYCCCMGCNTSTTREAGKRERKSGAGGRKGGRVALGRGGKHESSKEWRSDRKRKGATANACLQAPEMVSAVGQTVVMP</sequence>
<organism evidence="2 3">
    <name type="scientific">Ensete ventricosum</name>
    <name type="common">Abyssinian banana</name>
    <name type="synonym">Musa ensete</name>
    <dbReference type="NCBI Taxonomy" id="4639"/>
    <lineage>
        <taxon>Eukaryota</taxon>
        <taxon>Viridiplantae</taxon>
        <taxon>Streptophyta</taxon>
        <taxon>Embryophyta</taxon>
        <taxon>Tracheophyta</taxon>
        <taxon>Spermatophyta</taxon>
        <taxon>Magnoliopsida</taxon>
        <taxon>Liliopsida</taxon>
        <taxon>Zingiberales</taxon>
        <taxon>Musaceae</taxon>
        <taxon>Ensete</taxon>
    </lineage>
</organism>